<keyword evidence="2" id="KW-1133">Transmembrane helix</keyword>
<evidence type="ECO:0000256" key="1">
    <source>
        <dbReference type="SAM" id="MobiDB-lite"/>
    </source>
</evidence>
<gene>
    <name evidence="3" type="ORF">CANCADRAFT_83561</name>
</gene>
<dbReference type="EMBL" id="KV453841">
    <property type="protein sequence ID" value="ODV92176.1"/>
    <property type="molecule type" value="Genomic_DNA"/>
</dbReference>
<dbReference type="AlphaFoldDB" id="A0A1E4TKA0"/>
<protein>
    <recommendedName>
        <fullName evidence="5">VanZ-like domain-containing protein</fullName>
    </recommendedName>
</protein>
<dbReference type="PANTHER" id="PTHR28008">
    <property type="entry name" value="DOMAIN PROTEIN, PUTATIVE (AFU_ORTHOLOGUE AFUA_3G10980)-RELATED"/>
    <property type="match status" value="1"/>
</dbReference>
<name>A0A1E4TKA0_9ASCO</name>
<evidence type="ECO:0008006" key="5">
    <source>
        <dbReference type="Google" id="ProtNLM"/>
    </source>
</evidence>
<dbReference type="NCBIfam" id="NF037970">
    <property type="entry name" value="vanZ_1"/>
    <property type="match status" value="1"/>
</dbReference>
<evidence type="ECO:0000313" key="3">
    <source>
        <dbReference type="EMBL" id="ODV92176.1"/>
    </source>
</evidence>
<sequence>MIPVTSIPVRKGVLLMFIGTGILVALLGFGPFDVPFDKALHFIVFFIMTTLFYWVLDVSRKRAIQFTFVSCILLGGVGSEFVQSFSPYRNFDAHDIPYNVAGSSLSLVLSAWYHRRMLDRKRYQRLHNTSTEPINTVITSQTEELPETGIPLEPAPNSNN</sequence>
<feature type="region of interest" description="Disordered" evidence="1">
    <location>
        <begin position="137"/>
        <end position="160"/>
    </location>
</feature>
<keyword evidence="2" id="KW-0812">Transmembrane</keyword>
<evidence type="ECO:0000256" key="2">
    <source>
        <dbReference type="SAM" id="Phobius"/>
    </source>
</evidence>
<feature type="transmembrane region" description="Helical" evidence="2">
    <location>
        <begin position="38"/>
        <end position="56"/>
    </location>
</feature>
<keyword evidence="4" id="KW-1185">Reference proteome</keyword>
<proteinExistence type="predicted"/>
<accession>A0A1E4TKA0</accession>
<dbReference type="Proteomes" id="UP000095023">
    <property type="component" value="Unassembled WGS sequence"/>
</dbReference>
<feature type="transmembrane region" description="Helical" evidence="2">
    <location>
        <begin position="12"/>
        <end position="32"/>
    </location>
</feature>
<feature type="transmembrane region" description="Helical" evidence="2">
    <location>
        <begin position="96"/>
        <end position="113"/>
    </location>
</feature>
<reference evidence="4" key="1">
    <citation type="submission" date="2016-02" db="EMBL/GenBank/DDBJ databases">
        <title>Comparative genomics of biotechnologically important yeasts.</title>
        <authorList>
            <consortium name="DOE Joint Genome Institute"/>
            <person name="Riley R."/>
            <person name="Haridas S."/>
            <person name="Wolfe K.H."/>
            <person name="Lopes M.R."/>
            <person name="Hittinger C.T."/>
            <person name="Goker M."/>
            <person name="Salamov A."/>
            <person name="Wisecaver J."/>
            <person name="Long T.M."/>
            <person name="Aerts A.L."/>
            <person name="Barry K."/>
            <person name="Choi C."/>
            <person name="Clum A."/>
            <person name="Coughlan A.Y."/>
            <person name="Deshpande S."/>
            <person name="Douglass A.P."/>
            <person name="Hanson S.J."/>
            <person name="Klenk H.-P."/>
            <person name="Labutti K."/>
            <person name="Lapidus A."/>
            <person name="Lindquist E."/>
            <person name="Lipzen A."/>
            <person name="Meier-Kolthoff J.P."/>
            <person name="Ohm R.A."/>
            <person name="Otillar R.P."/>
            <person name="Pangilinan J."/>
            <person name="Peng Y."/>
            <person name="Rokas A."/>
            <person name="Rosa C.A."/>
            <person name="Scheuner C."/>
            <person name="Sibirny A.A."/>
            <person name="Slot J.C."/>
            <person name="Stielow J.B."/>
            <person name="Sun H."/>
            <person name="Kurtzman C.P."/>
            <person name="Blackwell M."/>
            <person name="Jeffries T.W."/>
            <person name="Grigoriev I.V."/>
        </authorList>
    </citation>
    <scope>NUCLEOTIDE SEQUENCE [LARGE SCALE GENOMIC DNA]</scope>
    <source>
        <strain evidence="4">NRRL Y-17796</strain>
    </source>
</reference>
<organism evidence="3 4">
    <name type="scientific">Tortispora caseinolytica NRRL Y-17796</name>
    <dbReference type="NCBI Taxonomy" id="767744"/>
    <lineage>
        <taxon>Eukaryota</taxon>
        <taxon>Fungi</taxon>
        <taxon>Dikarya</taxon>
        <taxon>Ascomycota</taxon>
        <taxon>Saccharomycotina</taxon>
        <taxon>Trigonopsidomycetes</taxon>
        <taxon>Trigonopsidales</taxon>
        <taxon>Trigonopsidaceae</taxon>
        <taxon>Tortispora</taxon>
    </lineage>
</organism>
<dbReference type="PANTHER" id="PTHR28008:SF1">
    <property type="entry name" value="DOMAIN PROTEIN, PUTATIVE (AFU_ORTHOLOGUE AFUA_3G10980)-RELATED"/>
    <property type="match status" value="1"/>
</dbReference>
<dbReference type="OrthoDB" id="63581at2759"/>
<keyword evidence="2" id="KW-0472">Membrane</keyword>
<feature type="transmembrane region" description="Helical" evidence="2">
    <location>
        <begin position="63"/>
        <end position="84"/>
    </location>
</feature>
<evidence type="ECO:0000313" key="4">
    <source>
        <dbReference type="Proteomes" id="UP000095023"/>
    </source>
</evidence>